<comment type="caution">
    <text evidence="1">The sequence shown here is derived from an EMBL/GenBank/DDBJ whole genome shotgun (WGS) entry which is preliminary data.</text>
</comment>
<dbReference type="EMBL" id="JAVRQU010000006">
    <property type="protein sequence ID" value="KAK5702009.1"/>
    <property type="molecule type" value="Genomic_DNA"/>
</dbReference>
<accession>A0AAN7WDV9</accession>
<dbReference type="Pfam" id="PF11927">
    <property type="entry name" value="HODM_asu-like"/>
    <property type="match status" value="1"/>
</dbReference>
<sequence length="220" mass="25003">MINYVICFGLSLLVVTIGLKLFHLGERVVTPPAKRTTSSERLSSTFDSVRPLIGFNIDAQPPHPYAPWSGGKFQMTMGIRKTQEDSWLMLDNRYREEQSLRERLLENERAGVLQCLDGSEAACRETLEHITAFLTRRFPDLFFWSPNDSNYLCNGITGAAFRVVDPLEKHPLEIAARLVMEDMNLLIQGAGPDPDEHYLRASFSMAPAGWYLQERIGWPL</sequence>
<dbReference type="AlphaFoldDB" id="A0AAN7WDV9"/>
<organism evidence="1 2">
    <name type="scientific">Elasticomyces elasticus</name>
    <dbReference type="NCBI Taxonomy" id="574655"/>
    <lineage>
        <taxon>Eukaryota</taxon>
        <taxon>Fungi</taxon>
        <taxon>Dikarya</taxon>
        <taxon>Ascomycota</taxon>
        <taxon>Pezizomycotina</taxon>
        <taxon>Dothideomycetes</taxon>
        <taxon>Dothideomycetidae</taxon>
        <taxon>Mycosphaerellales</taxon>
        <taxon>Teratosphaeriaceae</taxon>
        <taxon>Elasticomyces</taxon>
    </lineage>
</organism>
<gene>
    <name evidence="1" type="ORF">LTR97_004827</name>
</gene>
<evidence type="ECO:0000313" key="2">
    <source>
        <dbReference type="Proteomes" id="UP001310594"/>
    </source>
</evidence>
<evidence type="ECO:0000313" key="1">
    <source>
        <dbReference type="EMBL" id="KAK5702009.1"/>
    </source>
</evidence>
<name>A0AAN7WDV9_9PEZI</name>
<dbReference type="Proteomes" id="UP001310594">
    <property type="component" value="Unassembled WGS sequence"/>
</dbReference>
<dbReference type="InterPro" id="IPR021848">
    <property type="entry name" value="HODM_asu-like"/>
</dbReference>
<proteinExistence type="predicted"/>
<protein>
    <submittedName>
        <fullName evidence="1">Uncharacterized protein</fullName>
    </submittedName>
</protein>
<reference evidence="1" key="1">
    <citation type="submission" date="2023-08" db="EMBL/GenBank/DDBJ databases">
        <title>Black Yeasts Isolated from many extreme environments.</title>
        <authorList>
            <person name="Coleine C."/>
            <person name="Stajich J.E."/>
            <person name="Selbmann L."/>
        </authorList>
    </citation>
    <scope>NUCLEOTIDE SEQUENCE</scope>
    <source>
        <strain evidence="1">CCFEE 5810</strain>
    </source>
</reference>